<dbReference type="STRING" id="1936003.STSP2_00726"/>
<dbReference type="InterPro" id="IPR017850">
    <property type="entry name" value="Alkaline_phosphatase_core_sf"/>
</dbReference>
<feature type="domain" description="Sulfatase N-terminal" evidence="5">
    <location>
        <begin position="36"/>
        <end position="376"/>
    </location>
</feature>
<dbReference type="InterPro" id="IPR050738">
    <property type="entry name" value="Sulfatase"/>
</dbReference>
<dbReference type="InterPro" id="IPR000917">
    <property type="entry name" value="Sulfatase_N"/>
</dbReference>
<evidence type="ECO:0000256" key="1">
    <source>
        <dbReference type="ARBA" id="ARBA00008779"/>
    </source>
</evidence>
<evidence type="ECO:0000256" key="3">
    <source>
        <dbReference type="ARBA" id="ARBA00022801"/>
    </source>
</evidence>
<keyword evidence="7" id="KW-1185">Reference proteome</keyword>
<sequence length="496" mass="55577">MDRRDFLKLAGVTAGAAGLNMSFASAKLARAEKRKPNVIYIMLDELGYFELSCMGNEKVHTPNIDRMVSEGMRFTQMLAGSAVCAPTRSVLMTGKHAGHTTVRVNGGGLALLEDDATIASMLKCAGYATGGFGKWGLGDAGTTGVPEKHGFDTFYGYYHQVHAHTYYPRYLLRNSEKEYLPGNTDDFYEGETFAHYKIFEEAKKFIKSNADKPFFCYCPWTPPHGLWGMPEDDPSWQMYEDKPWRAGQRQPTDSRVYAAMINMVDRQIGEIMDMVKELGIDEDTIIFFCGDNGGQPYFCWGDPSTPRPEKMPYPHGFIGPNLNPETGERFRGGKGNLYEGGLRIPFIVRWPGKVEAGSVSEHLGYFPDVMPTLGEICGADVPTDTDGISFAPTLCGEKAAGREQDEHEYLYWEFGRWIAVRYGDHKLVTRRNNKGRAELYDLSEDIEEQNNIAAEKPDVVKKLLAFADVAHTKNKVGTYLPGTEDIRFDGLKVRHH</sequence>
<proteinExistence type="inferred from homology"/>
<dbReference type="Gene3D" id="3.30.1120.10">
    <property type="match status" value="1"/>
</dbReference>
<name>A0A1U9NIK7_9BACT</name>
<evidence type="ECO:0000313" key="7">
    <source>
        <dbReference type="Proteomes" id="UP000189674"/>
    </source>
</evidence>
<dbReference type="EMBL" id="CP019791">
    <property type="protein sequence ID" value="AQT67578.1"/>
    <property type="molecule type" value="Genomic_DNA"/>
</dbReference>
<dbReference type="PROSITE" id="PS00523">
    <property type="entry name" value="SULFATASE_1"/>
    <property type="match status" value="1"/>
</dbReference>
<protein>
    <submittedName>
        <fullName evidence="6">Arylsulfatase</fullName>
        <ecNumber evidence="6">3.1.6.1</ecNumber>
    </submittedName>
</protein>
<dbReference type="PROSITE" id="PS51318">
    <property type="entry name" value="TAT"/>
    <property type="match status" value="1"/>
</dbReference>
<gene>
    <name evidence="6" type="primary">atsA_7</name>
    <name evidence="6" type="ORF">STSP2_00726</name>
</gene>
<keyword evidence="3 6" id="KW-0378">Hydrolase</keyword>
<dbReference type="NCBIfam" id="TIGR01409">
    <property type="entry name" value="TAT_signal_seq"/>
    <property type="match status" value="1"/>
</dbReference>
<dbReference type="PANTHER" id="PTHR42693:SF53">
    <property type="entry name" value="ENDO-4-O-SULFATASE"/>
    <property type="match status" value="1"/>
</dbReference>
<evidence type="ECO:0000256" key="2">
    <source>
        <dbReference type="ARBA" id="ARBA00022723"/>
    </source>
</evidence>
<dbReference type="PANTHER" id="PTHR42693">
    <property type="entry name" value="ARYLSULFATASE FAMILY MEMBER"/>
    <property type="match status" value="1"/>
</dbReference>
<organism evidence="6 7">
    <name type="scientific">Anaerohalosphaera lusitana</name>
    <dbReference type="NCBI Taxonomy" id="1936003"/>
    <lineage>
        <taxon>Bacteria</taxon>
        <taxon>Pseudomonadati</taxon>
        <taxon>Planctomycetota</taxon>
        <taxon>Phycisphaerae</taxon>
        <taxon>Sedimentisphaerales</taxon>
        <taxon>Anaerohalosphaeraceae</taxon>
        <taxon>Anaerohalosphaera</taxon>
    </lineage>
</organism>
<comment type="similarity">
    <text evidence="1">Belongs to the sulfatase family.</text>
</comment>
<dbReference type="EC" id="3.1.6.1" evidence="6"/>
<dbReference type="Pfam" id="PF00884">
    <property type="entry name" value="Sulfatase"/>
    <property type="match status" value="1"/>
</dbReference>
<evidence type="ECO:0000313" key="6">
    <source>
        <dbReference type="EMBL" id="AQT67578.1"/>
    </source>
</evidence>
<dbReference type="Proteomes" id="UP000189674">
    <property type="component" value="Chromosome"/>
</dbReference>
<dbReference type="RefSeq" id="WP_146659893.1">
    <property type="nucleotide sequence ID" value="NZ_CP019791.1"/>
</dbReference>
<reference evidence="7" key="1">
    <citation type="submission" date="2017-02" db="EMBL/GenBank/DDBJ databases">
        <title>Comparative genomics and description of representatives of a novel lineage of planctomycetes thriving in anoxic sediments.</title>
        <authorList>
            <person name="Spring S."/>
            <person name="Bunk B."/>
            <person name="Sproer C."/>
        </authorList>
    </citation>
    <scope>NUCLEOTIDE SEQUENCE [LARGE SCALE GENOMIC DNA]</scope>
    <source>
        <strain evidence="7">ST-NAGAB-D1</strain>
    </source>
</reference>
<dbReference type="InterPro" id="IPR019546">
    <property type="entry name" value="TAT_signal_bac_arc"/>
</dbReference>
<dbReference type="CDD" id="cd16145">
    <property type="entry name" value="ARS_like"/>
    <property type="match status" value="1"/>
</dbReference>
<dbReference type="Gene3D" id="3.40.720.10">
    <property type="entry name" value="Alkaline Phosphatase, subunit A"/>
    <property type="match status" value="1"/>
</dbReference>
<dbReference type="OrthoDB" id="9783154at2"/>
<dbReference type="AlphaFoldDB" id="A0A1U9NIK7"/>
<dbReference type="SUPFAM" id="SSF53649">
    <property type="entry name" value="Alkaline phosphatase-like"/>
    <property type="match status" value="1"/>
</dbReference>
<evidence type="ECO:0000256" key="4">
    <source>
        <dbReference type="ARBA" id="ARBA00022837"/>
    </source>
</evidence>
<evidence type="ECO:0000259" key="5">
    <source>
        <dbReference type="Pfam" id="PF00884"/>
    </source>
</evidence>
<dbReference type="KEGG" id="alus:STSP2_00726"/>
<keyword evidence="2" id="KW-0479">Metal-binding</keyword>
<dbReference type="InterPro" id="IPR024607">
    <property type="entry name" value="Sulfatase_CS"/>
</dbReference>
<accession>A0A1U9NIK7</accession>
<dbReference type="GO" id="GO:0046872">
    <property type="term" value="F:metal ion binding"/>
    <property type="evidence" value="ECO:0007669"/>
    <property type="project" value="UniProtKB-KW"/>
</dbReference>
<keyword evidence="4" id="KW-0106">Calcium</keyword>
<dbReference type="InterPro" id="IPR006311">
    <property type="entry name" value="TAT_signal"/>
</dbReference>
<dbReference type="GO" id="GO:0004065">
    <property type="term" value="F:arylsulfatase activity"/>
    <property type="evidence" value="ECO:0007669"/>
    <property type="project" value="UniProtKB-EC"/>
</dbReference>